<evidence type="ECO:0000313" key="1">
    <source>
        <dbReference type="EMBL" id="MDO1558089.1"/>
    </source>
</evidence>
<proteinExistence type="predicted"/>
<evidence type="ECO:0000313" key="2">
    <source>
        <dbReference type="Proteomes" id="UP001169063"/>
    </source>
</evidence>
<protein>
    <submittedName>
        <fullName evidence="1">DUF2336 domain-containing protein</fullName>
    </submittedName>
</protein>
<accession>A0ABT8SHN9</accession>
<name>A0ABT8SHN9_9CAUL</name>
<dbReference type="RefSeq" id="WP_302108511.1">
    <property type="nucleotide sequence ID" value="NZ_JAUKTR010000001.1"/>
</dbReference>
<sequence length="400" mass="43325">MTDPAEVQESAPPTGRARRALLKRLADVVSLPESRVNAFERSVVGDLLVEILSAASAEERGRVAARITGLSETPASLVRLFLRDEMSVAGPFIEDCASLSDADLIACALECGPEHRIAIARRKHLSEAVGEVIIGRQEAEVMTALAHNPTAKLSQSTLELMVAASRDLTELVPLLLKRPELRPAGAYVMFWWADAAGRRLILSRFAVSREVMQEAVGDIFAAAAEEGWSDPLARKALQFIERRQRNRAAVDKSPFDSLDQAVAAAEAGMTPDLAREIGYLAGVKPTTAAKILSDKGGEPIAIVCKATGLPKSAALQIWRGLRRPETNASGETEEALDRMLTTYDMMSVDRAQTVLRYWNWSLSSALTPALLKAIREGDESGFEDFTAAQKAALLAFSTDL</sequence>
<dbReference type="Proteomes" id="UP001169063">
    <property type="component" value="Unassembled WGS sequence"/>
</dbReference>
<dbReference type="Pfam" id="PF10098">
    <property type="entry name" value="DUF2336"/>
    <property type="match status" value="1"/>
</dbReference>
<organism evidence="1 2">
    <name type="scientific">Peiella sedimenti</name>
    <dbReference type="NCBI Taxonomy" id="3061083"/>
    <lineage>
        <taxon>Bacteria</taxon>
        <taxon>Pseudomonadati</taxon>
        <taxon>Pseudomonadota</taxon>
        <taxon>Alphaproteobacteria</taxon>
        <taxon>Caulobacterales</taxon>
        <taxon>Caulobacteraceae</taxon>
        <taxon>Peiella</taxon>
    </lineage>
</organism>
<comment type="caution">
    <text evidence="1">The sequence shown here is derived from an EMBL/GenBank/DDBJ whole genome shotgun (WGS) entry which is preliminary data.</text>
</comment>
<dbReference type="EMBL" id="JAUKTR010000001">
    <property type="protein sequence ID" value="MDO1558089.1"/>
    <property type="molecule type" value="Genomic_DNA"/>
</dbReference>
<keyword evidence="2" id="KW-1185">Reference proteome</keyword>
<gene>
    <name evidence="1" type="ORF">Q0812_01430</name>
</gene>
<reference evidence="1" key="1">
    <citation type="submission" date="2023-07" db="EMBL/GenBank/DDBJ databases">
        <title>Brevundimonas soil sp. nov., isolated from the soil of chemical plant.</title>
        <authorList>
            <person name="Wu N."/>
        </authorList>
    </citation>
    <scope>NUCLEOTIDE SEQUENCE</scope>
    <source>
        <strain evidence="1">XZ-24</strain>
    </source>
</reference>
<dbReference type="InterPro" id="IPR019285">
    <property type="entry name" value="DUF2336"/>
</dbReference>